<dbReference type="PANTHER" id="PTHR33110">
    <property type="entry name" value="F-BOX/KELCH-REPEAT PROTEIN-RELATED"/>
    <property type="match status" value="1"/>
</dbReference>
<dbReference type="InterPro" id="IPR001810">
    <property type="entry name" value="F-box_dom"/>
</dbReference>
<evidence type="ECO:0000259" key="1">
    <source>
        <dbReference type="Pfam" id="PF03478"/>
    </source>
</evidence>
<dbReference type="Gene3D" id="1.20.1280.50">
    <property type="match status" value="1"/>
</dbReference>
<evidence type="ECO:0008006" key="5">
    <source>
        <dbReference type="Google" id="ProtNLM"/>
    </source>
</evidence>
<proteinExistence type="predicted"/>
<dbReference type="Pfam" id="PF03478">
    <property type="entry name" value="Beta-prop_KIB1-4"/>
    <property type="match status" value="1"/>
</dbReference>
<dbReference type="InterPro" id="IPR005174">
    <property type="entry name" value="KIB1-4_b-propeller"/>
</dbReference>
<protein>
    <recommendedName>
        <fullName evidence="5">F-box domain-containing protein</fullName>
    </recommendedName>
</protein>
<dbReference type="EMBL" id="OZ075146">
    <property type="protein sequence ID" value="CAL5050921.1"/>
    <property type="molecule type" value="Genomic_DNA"/>
</dbReference>
<dbReference type="InterPro" id="IPR036047">
    <property type="entry name" value="F-box-like_dom_sf"/>
</dbReference>
<evidence type="ECO:0000259" key="2">
    <source>
        <dbReference type="Pfam" id="PF12937"/>
    </source>
</evidence>
<dbReference type="SUPFAM" id="SSF81383">
    <property type="entry name" value="F-box domain"/>
    <property type="match status" value="1"/>
</dbReference>
<feature type="domain" description="F-box" evidence="2">
    <location>
        <begin position="12"/>
        <end position="47"/>
    </location>
</feature>
<sequence length="401" mass="44326">MKNKEARRSSSWADLPPELLGLVLLRLLSLLDRVQLRAVCRAWRSNARLQALPSPLPWLALLDGTFLSIPDGKIIRMPALPGDAFCCGSTDSWLFFVRRDGGCSMVNPFSKATLDLPKLSIKWFDAASPGFGSKFRKLVVPSPLESSPGSLVVAVSLDNYGTSIGMCRPSIATDFSVRKLVRANNLLSDIAFFNGKLYGIGADDPLSELSTFEINYGFDNKPKISVVKRITESPRLRLSLPHDIMSKSNVTGYVVKEYLVECSGRLLKVNRKVESHDDNDAEGIRTWAFEVFEADLSTKPGQWRCVSDLGDQALFVGKHCSKSVPAGEYTGIQEDCIYFMCDYRYLAVDPLHDSGVYNMRTGVITPLLSETAAVPQHRGGQGRPTWIFPADYAIQSTQLSC</sequence>
<evidence type="ECO:0000313" key="4">
    <source>
        <dbReference type="Proteomes" id="UP001497457"/>
    </source>
</evidence>
<accession>A0ABC9E2W6</accession>
<gene>
    <name evidence="3" type="ORF">URODEC1_LOCUS91828</name>
</gene>
<reference evidence="3" key="1">
    <citation type="submission" date="2024-10" db="EMBL/GenBank/DDBJ databases">
        <authorList>
            <person name="Ryan C."/>
        </authorList>
    </citation>
    <scope>NUCLEOTIDE SEQUENCE [LARGE SCALE GENOMIC DNA]</scope>
</reference>
<dbReference type="PANTHER" id="PTHR33110:SF138">
    <property type="entry name" value="DUF295 DOMAIN-CONTAINING PROTEIN"/>
    <property type="match status" value="1"/>
</dbReference>
<dbReference type="Proteomes" id="UP001497457">
    <property type="component" value="Chromosome 36b"/>
</dbReference>
<dbReference type="AlphaFoldDB" id="A0ABC9E2W6"/>
<organism evidence="3 4">
    <name type="scientific">Urochloa decumbens</name>
    <dbReference type="NCBI Taxonomy" id="240449"/>
    <lineage>
        <taxon>Eukaryota</taxon>
        <taxon>Viridiplantae</taxon>
        <taxon>Streptophyta</taxon>
        <taxon>Embryophyta</taxon>
        <taxon>Tracheophyta</taxon>
        <taxon>Spermatophyta</taxon>
        <taxon>Magnoliopsida</taxon>
        <taxon>Liliopsida</taxon>
        <taxon>Poales</taxon>
        <taxon>Poaceae</taxon>
        <taxon>PACMAD clade</taxon>
        <taxon>Panicoideae</taxon>
        <taxon>Panicodae</taxon>
        <taxon>Paniceae</taxon>
        <taxon>Melinidinae</taxon>
        <taxon>Urochloa</taxon>
    </lineage>
</organism>
<feature type="domain" description="KIB1-4 beta-propeller" evidence="1">
    <location>
        <begin position="66"/>
        <end position="358"/>
    </location>
</feature>
<keyword evidence="4" id="KW-1185">Reference proteome</keyword>
<evidence type="ECO:0000313" key="3">
    <source>
        <dbReference type="EMBL" id="CAL5050921.1"/>
    </source>
</evidence>
<dbReference type="Pfam" id="PF12937">
    <property type="entry name" value="F-box-like"/>
    <property type="match status" value="1"/>
</dbReference>
<name>A0ABC9E2W6_9POAL</name>